<organism evidence="1">
    <name type="scientific">Arundo donax</name>
    <name type="common">Giant reed</name>
    <name type="synonym">Donax arundinaceus</name>
    <dbReference type="NCBI Taxonomy" id="35708"/>
    <lineage>
        <taxon>Eukaryota</taxon>
        <taxon>Viridiplantae</taxon>
        <taxon>Streptophyta</taxon>
        <taxon>Embryophyta</taxon>
        <taxon>Tracheophyta</taxon>
        <taxon>Spermatophyta</taxon>
        <taxon>Magnoliopsida</taxon>
        <taxon>Liliopsida</taxon>
        <taxon>Poales</taxon>
        <taxon>Poaceae</taxon>
        <taxon>PACMAD clade</taxon>
        <taxon>Arundinoideae</taxon>
        <taxon>Arundineae</taxon>
        <taxon>Arundo</taxon>
    </lineage>
</organism>
<name>A0A0A8Z6I7_ARUDO</name>
<reference evidence="1" key="2">
    <citation type="journal article" date="2015" name="Data Brief">
        <title>Shoot transcriptome of the giant reed, Arundo donax.</title>
        <authorList>
            <person name="Barrero R.A."/>
            <person name="Guerrero F.D."/>
            <person name="Moolhuijzen P."/>
            <person name="Goolsby J.A."/>
            <person name="Tidwell J."/>
            <person name="Bellgard S.E."/>
            <person name="Bellgard M.I."/>
        </authorList>
    </citation>
    <scope>NUCLEOTIDE SEQUENCE</scope>
    <source>
        <tissue evidence="1">Shoot tissue taken approximately 20 cm above the soil surface</tissue>
    </source>
</reference>
<protein>
    <submittedName>
        <fullName evidence="1">Uncharacterized protein</fullName>
    </submittedName>
</protein>
<dbReference type="AlphaFoldDB" id="A0A0A8Z6I7"/>
<accession>A0A0A8Z6I7</accession>
<reference evidence="1" key="1">
    <citation type="submission" date="2014-09" db="EMBL/GenBank/DDBJ databases">
        <authorList>
            <person name="Magalhaes I.L.F."/>
            <person name="Oliveira U."/>
            <person name="Santos F.R."/>
            <person name="Vidigal T.H.D.A."/>
            <person name="Brescovit A.D."/>
            <person name="Santos A.J."/>
        </authorList>
    </citation>
    <scope>NUCLEOTIDE SEQUENCE</scope>
    <source>
        <tissue evidence="1">Shoot tissue taken approximately 20 cm above the soil surface</tissue>
    </source>
</reference>
<sequence>MLLQPCPSLLTKHFGDSSFMPVAECPLFSFCLELFYDESSIRFTANIAKLFISDSFQ</sequence>
<evidence type="ECO:0000313" key="1">
    <source>
        <dbReference type="EMBL" id="JAD30457.1"/>
    </source>
</evidence>
<proteinExistence type="predicted"/>
<dbReference type="EMBL" id="GBRH01267438">
    <property type="protein sequence ID" value="JAD30457.1"/>
    <property type="molecule type" value="Transcribed_RNA"/>
</dbReference>